<feature type="transmembrane region" description="Helical" evidence="2">
    <location>
        <begin position="113"/>
        <end position="133"/>
    </location>
</feature>
<dbReference type="Pfam" id="PF09369">
    <property type="entry name" value="MZB"/>
    <property type="match status" value="1"/>
</dbReference>
<feature type="transmembrane region" description="Helical" evidence="2">
    <location>
        <begin position="6"/>
        <end position="28"/>
    </location>
</feature>
<evidence type="ECO:0000259" key="3">
    <source>
        <dbReference type="Pfam" id="PF09369"/>
    </source>
</evidence>
<keyword evidence="2" id="KW-0472">Membrane</keyword>
<sequence>MIAAAPWLVPLVVFAVALALALGINAAVIARRPTRDSAALWTAVLVWTAGPLAALVLYAWTLQLVDAAWWHRGWHPLFDATGLRLALPWLPPLDLRVPSPVGPDGLRLAHPEWWALAIPFVVWLAVLLTRLVLPAPVRAPDQARPGAWLAGSAGFENSRRWVLWALVPPLLLLLLWSAPDLGEGLAQERAAPWGLLAVVAITLIAIAFSRGPDAAAATDQAGAAPPAAPGDWAAALRGAGFAVQTLCRLPATEAAPESREPGARALLDQWPFLRERRVAPELIEAVADLFGPDATRRGGRNRLILAADDAGQLEALAVAIQLTHLRLELVTLVVVPQAPAAFAARLAPWLPGPEAIHLPRAAVPIDSTAMAWVLDVGTLSEQLADLGDNPVLLGRIGLTVWFDLDAYSGVRAANFWALSHRLDRLLRARGAQEARSLTFARDHRGHEANFAAFWSQLLPYDYQPEERVLVARRRPHPIAIHLLEPGADSRPPDPANPDPGDPSLAALRASVAAGWRTRFDPPPTLDLVRAGDFLQQQVGGHRLAERLAPDPADAAARILEVGAAQVLALADLLAQGGRALTALPTHQVGLLAAPGNPYVRHLLAQLAQDPEAFFRRVRRLVPGVPQPAIVRRHLLLALREMEAVASGLLDTFQWRDAILDPVLEELANRHEIARRDVRFLDDNLVLKVDTGYRSSAAQYRPGPLDTVGDQLVSVVLREAGGALALLQRIDPERATIVAYPRRVFQVAGQSYRMNPWPATSAAAIRRAGVLYCTRTDDPALTWRVSEPRLRRTQVDTRHNQVFLDQGGLNKVVIQTWYEEEVTGIIEVRPERHGALRRSEPLWGEPIESLAFPTQGLLLRFLAEDLDEAPAALHSIAAALGQVLAVHVGVEEDAVLVMAAQGLKVGRRRESGLVILDLHPQGLGLIDALNDDDDLLRRLLAYTRDWLAECPCAAAAGCPLCLQSPPAIAATRHSVERRLSRGEAVEVLRRVLGG</sequence>
<dbReference type="OrthoDB" id="7069525at2"/>
<feature type="domain" description="MrfA-like Zn-binding" evidence="3">
    <location>
        <begin position="876"/>
        <end position="961"/>
    </location>
</feature>
<protein>
    <recommendedName>
        <fullName evidence="3">MrfA-like Zn-binding domain-containing protein</fullName>
    </recommendedName>
</protein>
<evidence type="ECO:0000313" key="5">
    <source>
        <dbReference type="Proteomes" id="UP000232638"/>
    </source>
</evidence>
<evidence type="ECO:0000313" key="4">
    <source>
        <dbReference type="EMBL" id="AUB82506.1"/>
    </source>
</evidence>
<feature type="transmembrane region" description="Helical" evidence="2">
    <location>
        <begin position="40"/>
        <end position="60"/>
    </location>
</feature>
<keyword evidence="5" id="KW-1185">Reference proteome</keyword>
<proteinExistence type="predicted"/>
<dbReference type="EMBL" id="CP020370">
    <property type="protein sequence ID" value="AUB82506.1"/>
    <property type="molecule type" value="Genomic_DNA"/>
</dbReference>
<dbReference type="Proteomes" id="UP000232638">
    <property type="component" value="Chromosome"/>
</dbReference>
<keyword evidence="2" id="KW-0812">Transmembrane</keyword>
<dbReference type="KEGG" id="tsy:THSYN_17180"/>
<evidence type="ECO:0000256" key="2">
    <source>
        <dbReference type="SAM" id="Phobius"/>
    </source>
</evidence>
<accession>A0A2K8UAA7</accession>
<dbReference type="RefSeq" id="WP_100920232.1">
    <property type="nucleotide sequence ID" value="NZ_CP020370.1"/>
</dbReference>
<reference evidence="4 5" key="1">
    <citation type="submission" date="2017-03" db="EMBL/GenBank/DDBJ databases">
        <title>Complete genome sequence of Candidatus 'Thiodictyon syntrophicum' sp. nov. strain Cad16T, a photolithoautotroph purple sulfur bacterium isolated from an alpine meromictic lake.</title>
        <authorList>
            <person name="Luedin S.M."/>
            <person name="Pothier J.F."/>
            <person name="Danza F."/>
            <person name="Storelli N."/>
            <person name="Wittwer M."/>
            <person name="Tonolla M."/>
        </authorList>
    </citation>
    <scope>NUCLEOTIDE SEQUENCE [LARGE SCALE GENOMIC DNA]</scope>
    <source>
        <strain evidence="4 5">Cad16T</strain>
    </source>
</reference>
<evidence type="ECO:0000256" key="1">
    <source>
        <dbReference type="SAM" id="MobiDB-lite"/>
    </source>
</evidence>
<feature type="region of interest" description="Disordered" evidence="1">
    <location>
        <begin position="483"/>
        <end position="504"/>
    </location>
</feature>
<organism evidence="4 5">
    <name type="scientific">Candidatus Thiodictyon syntrophicum</name>
    <dbReference type="NCBI Taxonomy" id="1166950"/>
    <lineage>
        <taxon>Bacteria</taxon>
        <taxon>Pseudomonadati</taxon>
        <taxon>Pseudomonadota</taxon>
        <taxon>Gammaproteobacteria</taxon>
        <taxon>Chromatiales</taxon>
        <taxon>Chromatiaceae</taxon>
        <taxon>Thiodictyon</taxon>
    </lineage>
</organism>
<feature type="transmembrane region" description="Helical" evidence="2">
    <location>
        <begin position="161"/>
        <end position="178"/>
    </location>
</feature>
<gene>
    <name evidence="4" type="ORF">THSYN_17180</name>
</gene>
<name>A0A2K8UAA7_9GAMM</name>
<keyword evidence="2" id="KW-1133">Transmembrane helix</keyword>
<dbReference type="InterPro" id="IPR018973">
    <property type="entry name" value="MZB"/>
</dbReference>
<feature type="transmembrane region" description="Helical" evidence="2">
    <location>
        <begin position="190"/>
        <end position="208"/>
    </location>
</feature>
<dbReference type="AlphaFoldDB" id="A0A2K8UAA7"/>